<proteinExistence type="predicted"/>
<reference evidence="6" key="1">
    <citation type="journal article" date="2019" name="Int. J. Syst. Evol. Microbiol.">
        <title>The Global Catalogue of Microorganisms (GCM) 10K type strain sequencing project: providing services to taxonomists for standard genome sequencing and annotation.</title>
        <authorList>
            <consortium name="The Broad Institute Genomics Platform"/>
            <consortium name="The Broad Institute Genome Sequencing Center for Infectious Disease"/>
            <person name="Wu L."/>
            <person name="Ma J."/>
        </authorList>
    </citation>
    <scope>NUCLEOTIDE SEQUENCE [LARGE SCALE GENOMIC DNA]</scope>
    <source>
        <strain evidence="6">CGMCC 1.12766</strain>
    </source>
</reference>
<dbReference type="InterPro" id="IPR000177">
    <property type="entry name" value="Apple"/>
</dbReference>
<dbReference type="SUPFAM" id="SSF57414">
    <property type="entry name" value="Hairpin loop containing domain-like"/>
    <property type="match status" value="1"/>
</dbReference>
<protein>
    <recommendedName>
        <fullName evidence="4">Apple domain-containing protein</fullName>
    </recommendedName>
</protein>
<dbReference type="Pfam" id="PF14295">
    <property type="entry name" value="PAN_4"/>
    <property type="match status" value="1"/>
</dbReference>
<dbReference type="RefSeq" id="WP_188452783.1">
    <property type="nucleotide sequence ID" value="NZ_BMFS01000012.1"/>
</dbReference>
<accession>A0ABQ1XXM7</accession>
<dbReference type="Proteomes" id="UP000648722">
    <property type="component" value="Unassembled WGS sequence"/>
</dbReference>
<evidence type="ECO:0000256" key="3">
    <source>
        <dbReference type="SAM" id="MobiDB-lite"/>
    </source>
</evidence>
<dbReference type="InterPro" id="IPR003609">
    <property type="entry name" value="Pan_app"/>
</dbReference>
<dbReference type="EMBL" id="BMFS01000012">
    <property type="protein sequence ID" value="GGH06246.1"/>
    <property type="molecule type" value="Genomic_DNA"/>
</dbReference>
<evidence type="ECO:0000259" key="4">
    <source>
        <dbReference type="Pfam" id="PF14295"/>
    </source>
</evidence>
<keyword evidence="1" id="KW-0677">Repeat</keyword>
<feature type="domain" description="Apple" evidence="4">
    <location>
        <begin position="26"/>
        <end position="68"/>
    </location>
</feature>
<feature type="compositionally biased region" description="Basic and acidic residues" evidence="3">
    <location>
        <begin position="94"/>
        <end position="111"/>
    </location>
</feature>
<keyword evidence="6" id="KW-1185">Reference proteome</keyword>
<evidence type="ECO:0000256" key="2">
    <source>
        <dbReference type="ARBA" id="ARBA00023157"/>
    </source>
</evidence>
<evidence type="ECO:0000313" key="5">
    <source>
        <dbReference type="EMBL" id="GGH06246.1"/>
    </source>
</evidence>
<keyword evidence="2" id="KW-1015">Disulfide bond</keyword>
<comment type="caution">
    <text evidence="5">The sequence shown here is derived from an EMBL/GenBank/DDBJ whole genome shotgun (WGS) entry which is preliminary data.</text>
</comment>
<sequence length="137" mass="14626">MMLALLIASLSLPHGLPAGAILHGEERRGAVLVRLEGAPALSWQACAAACGYHEACQAWTHSAYQNRCTLHAAPLTPRPFPGAVTGLSPSLAARIERSSERPPSAREREALQGHAPAQPTFSRALSETAQDQLFPER</sequence>
<organism evidence="5 6">
    <name type="scientific">Glycocaulis albus</name>
    <dbReference type="NCBI Taxonomy" id="1382801"/>
    <lineage>
        <taxon>Bacteria</taxon>
        <taxon>Pseudomonadati</taxon>
        <taxon>Pseudomonadota</taxon>
        <taxon>Alphaproteobacteria</taxon>
        <taxon>Maricaulales</taxon>
        <taxon>Maricaulaceae</taxon>
        <taxon>Glycocaulis</taxon>
    </lineage>
</organism>
<name>A0ABQ1XXM7_9PROT</name>
<gene>
    <name evidence="5" type="ORF">GCM10007420_23420</name>
</gene>
<feature type="region of interest" description="Disordered" evidence="3">
    <location>
        <begin position="91"/>
        <end position="137"/>
    </location>
</feature>
<evidence type="ECO:0000256" key="1">
    <source>
        <dbReference type="ARBA" id="ARBA00022737"/>
    </source>
</evidence>
<dbReference type="CDD" id="cd01100">
    <property type="entry name" value="APPLE_Factor_XI_like"/>
    <property type="match status" value="1"/>
</dbReference>
<dbReference type="Gene3D" id="3.50.4.10">
    <property type="entry name" value="Hepatocyte Growth Factor"/>
    <property type="match status" value="1"/>
</dbReference>
<evidence type="ECO:0000313" key="6">
    <source>
        <dbReference type="Proteomes" id="UP000648722"/>
    </source>
</evidence>
<feature type="compositionally biased region" description="Polar residues" evidence="3">
    <location>
        <begin position="119"/>
        <end position="131"/>
    </location>
</feature>